<name>A0ABX0ML54_9BURK</name>
<reference evidence="2 3" key="1">
    <citation type="submission" date="2019-09" db="EMBL/GenBank/DDBJ databases">
        <title>Taxonomy of Antarctic Massilia spp.: description of Massilia rubra sp. nov., Massilia aquatica sp. nov., Massilia mucilaginosa sp. nov., Massilia frigida sp. nov. isolated from streams, lakes and regoliths.</title>
        <authorList>
            <person name="Holochova P."/>
            <person name="Sedlacek I."/>
            <person name="Kralova S."/>
            <person name="Maslanova I."/>
            <person name="Busse H.-J."/>
            <person name="Stankova E."/>
            <person name="Vrbovska V."/>
            <person name="Kovarovic V."/>
            <person name="Bartak M."/>
            <person name="Svec P."/>
            <person name="Pantucek R."/>
        </authorList>
    </citation>
    <scope>NUCLEOTIDE SEQUENCE [LARGE SCALE GENOMIC DNA]</scope>
    <source>
        <strain evidence="2 3">CCM 8693</strain>
    </source>
</reference>
<dbReference type="PROSITE" id="PS50948">
    <property type="entry name" value="PAN"/>
    <property type="match status" value="1"/>
</dbReference>
<protein>
    <recommendedName>
        <fullName evidence="1">Apple domain-containing protein</fullName>
    </recommendedName>
</protein>
<dbReference type="Pfam" id="PF14295">
    <property type="entry name" value="PAN_4"/>
    <property type="match status" value="3"/>
</dbReference>
<accession>A0ABX0ML54</accession>
<dbReference type="SUPFAM" id="SSF55486">
    <property type="entry name" value="Metalloproteases ('zincins'), catalytic domain"/>
    <property type="match status" value="1"/>
</dbReference>
<dbReference type="InterPro" id="IPR003609">
    <property type="entry name" value="Pan_app"/>
</dbReference>
<dbReference type="RefSeq" id="WP_167080745.1">
    <property type="nucleotide sequence ID" value="NZ_VVIW01000029.1"/>
</dbReference>
<keyword evidence="3" id="KW-1185">Reference proteome</keyword>
<feature type="domain" description="Apple" evidence="1">
    <location>
        <begin position="371"/>
        <end position="444"/>
    </location>
</feature>
<sequence>MKTVSVWFNILIVALGLLWGSTALAVDYLSGIWKIPATGELGARRYNTTPQACKDACSANQSCSGFYAFTDWDTCQLYGPDADVAARVGPWSNVQMNWKKASPDPLAAYTSGFLPIPNNGALTDTLYGYQPQQCAKMCNGKADCVGFHTITTSDVCRLYGLESTWSSTNGPWSNAKLFMKATQPAILMVDVHVIDSTSGGNARWTREYAQQVLAKATREMNNGEVVFSLGSFDRIVDDQLFNGRAMDPIFVKYDNSGRPGRINIYVAAPMSNYGGGVAWVTVTLSPYAVISSRYDSFNDYDVEDTARIFLHEIGHNQAFAHNGSFYSYPYATDWYWSSSPLARQVFARLATWSKLRQKGFDPNLKNNNYSCAVNSPLPDRGTFPAPNVPAATSQECAARCSQSSSCVAFHSSTMYPSCVLFDAASIGNATQPGNPATEMCWKTAGRK</sequence>
<evidence type="ECO:0000313" key="2">
    <source>
        <dbReference type="EMBL" id="NHZ44239.1"/>
    </source>
</evidence>
<comment type="caution">
    <text evidence="2">The sequence shown here is derived from an EMBL/GenBank/DDBJ whole genome shotgun (WGS) entry which is preliminary data.</text>
</comment>
<evidence type="ECO:0000313" key="3">
    <source>
        <dbReference type="Proteomes" id="UP000819052"/>
    </source>
</evidence>
<dbReference type="Proteomes" id="UP000819052">
    <property type="component" value="Unassembled WGS sequence"/>
</dbReference>
<organism evidence="2 3">
    <name type="scientific">Massilia aquatica</name>
    <dbReference type="NCBI Taxonomy" id="2609000"/>
    <lineage>
        <taxon>Bacteria</taxon>
        <taxon>Pseudomonadati</taxon>
        <taxon>Pseudomonadota</taxon>
        <taxon>Betaproteobacteria</taxon>
        <taxon>Burkholderiales</taxon>
        <taxon>Oxalobacteraceae</taxon>
        <taxon>Telluria group</taxon>
        <taxon>Massilia</taxon>
    </lineage>
</organism>
<gene>
    <name evidence="2" type="ORF">F1609_29335</name>
</gene>
<dbReference type="EMBL" id="VVIW01000029">
    <property type="protein sequence ID" value="NHZ44239.1"/>
    <property type="molecule type" value="Genomic_DNA"/>
</dbReference>
<evidence type="ECO:0000259" key="1">
    <source>
        <dbReference type="PROSITE" id="PS50948"/>
    </source>
</evidence>
<proteinExistence type="predicted"/>